<comment type="caution">
    <text evidence="1">The sequence shown here is derived from an EMBL/GenBank/DDBJ whole genome shotgun (WGS) entry which is preliminary data.</text>
</comment>
<evidence type="ECO:0000313" key="1">
    <source>
        <dbReference type="EMBL" id="NUU46000.1"/>
    </source>
</evidence>
<dbReference type="RefSeq" id="WP_175310779.1">
    <property type="nucleotide sequence ID" value="NZ_CBCRYR010000041.1"/>
</dbReference>
<evidence type="ECO:0000313" key="2">
    <source>
        <dbReference type="Proteomes" id="UP000536441"/>
    </source>
</evidence>
<proteinExistence type="predicted"/>
<dbReference type="NCBIfam" id="TIGR01560">
    <property type="entry name" value="put_DNA_pack"/>
    <property type="match status" value="1"/>
</dbReference>
<dbReference type="InterPro" id="IPR011738">
    <property type="entry name" value="Phage_CHP"/>
</dbReference>
<accession>A0A7Y6B232</accession>
<protein>
    <submittedName>
        <fullName evidence="1">Phage gp6-like head-tail connector protein</fullName>
    </submittedName>
</protein>
<dbReference type="Gene3D" id="1.10.3230.30">
    <property type="entry name" value="Phage gp6-like head-tail connector protein"/>
    <property type="match status" value="1"/>
</dbReference>
<dbReference type="NCBIfam" id="TIGR02215">
    <property type="entry name" value="phage_chp_gp8"/>
    <property type="match status" value="1"/>
</dbReference>
<dbReference type="AlphaFoldDB" id="A0A7Y6B232"/>
<name>A0A7Y6B232_9SPHN</name>
<dbReference type="EMBL" id="JABMCH010000050">
    <property type="protein sequence ID" value="NUU46000.1"/>
    <property type="molecule type" value="Genomic_DNA"/>
</dbReference>
<dbReference type="InterPro" id="IPR006450">
    <property type="entry name" value="Phage_HK97_gp6-like"/>
</dbReference>
<gene>
    <name evidence="1" type="ORF">HP438_03290</name>
</gene>
<keyword evidence="2" id="KW-1185">Reference proteome</keyword>
<dbReference type="CDD" id="cd08054">
    <property type="entry name" value="gp6"/>
    <property type="match status" value="1"/>
</dbReference>
<reference evidence="1 2" key="1">
    <citation type="submission" date="2020-05" db="EMBL/GenBank/DDBJ databases">
        <title>Genome Sequencing of Type Strains.</title>
        <authorList>
            <person name="Lemaire J.F."/>
            <person name="Inderbitzin P."/>
            <person name="Gregorio O.A."/>
            <person name="Collins S.B."/>
            <person name="Wespe N."/>
            <person name="Knight-Connoni V."/>
        </authorList>
    </citation>
    <scope>NUCLEOTIDE SEQUENCE [LARGE SCALE GENOMIC DNA]</scope>
    <source>
        <strain evidence="1 2">DSM 100049</strain>
    </source>
</reference>
<sequence length="188" mass="20423">MRVFVITPPEPVISWQDVDAHLKLDGDVEQAALVEAHIAAATGHIDGPDGWLGRAIGVQTLEARCDTLTCGSCIRLPFPPVIELVSVSYLDATGVEQMADLEDFEVMGRDLVASGAEWPWLGGSTRREAVRIRYRAGYETIPAPIKAAILLMVGDLYRNRETVSAGAMTQVPMSTTVENLLSPFRVFG</sequence>
<dbReference type="Proteomes" id="UP000536441">
    <property type="component" value="Unassembled WGS sequence"/>
</dbReference>
<organism evidence="1 2">
    <name type="scientific">Sphingomonas zeae</name>
    <dbReference type="NCBI Taxonomy" id="1646122"/>
    <lineage>
        <taxon>Bacteria</taxon>
        <taxon>Pseudomonadati</taxon>
        <taxon>Pseudomonadota</taxon>
        <taxon>Alphaproteobacteria</taxon>
        <taxon>Sphingomonadales</taxon>
        <taxon>Sphingomonadaceae</taxon>
        <taxon>Sphingomonas</taxon>
    </lineage>
</organism>